<gene>
    <name evidence="1" type="ORF">P8192_14040</name>
</gene>
<dbReference type="RefSeq" id="WP_278157617.1">
    <property type="nucleotide sequence ID" value="NZ_CP121252.1"/>
</dbReference>
<accession>A0ABY8H5S2</accession>
<reference evidence="1 2" key="1">
    <citation type="submission" date="2023-04" db="EMBL/GenBank/DDBJ databases">
        <title>Funneling lignin-derived compounds into biodiesel using alkali-halophilic Citricoccus sp. P2.</title>
        <authorList>
            <person name="Luo C.-B."/>
        </authorList>
    </citation>
    <scope>NUCLEOTIDE SEQUENCE [LARGE SCALE GENOMIC DNA]</scope>
    <source>
        <strain evidence="1 2">P2</strain>
    </source>
</reference>
<proteinExistence type="predicted"/>
<organism evidence="1 2">
    <name type="scientific">Citricoccus muralis</name>
    <dbReference type="NCBI Taxonomy" id="169134"/>
    <lineage>
        <taxon>Bacteria</taxon>
        <taxon>Bacillati</taxon>
        <taxon>Actinomycetota</taxon>
        <taxon>Actinomycetes</taxon>
        <taxon>Micrococcales</taxon>
        <taxon>Micrococcaceae</taxon>
        <taxon>Citricoccus</taxon>
    </lineage>
</organism>
<keyword evidence="2" id="KW-1185">Reference proteome</keyword>
<evidence type="ECO:0000313" key="1">
    <source>
        <dbReference type="EMBL" id="WFP16478.1"/>
    </source>
</evidence>
<name>A0ABY8H5S2_9MICC</name>
<protein>
    <submittedName>
        <fullName evidence="1">Uncharacterized protein</fullName>
    </submittedName>
</protein>
<dbReference type="Proteomes" id="UP001219037">
    <property type="component" value="Chromosome"/>
</dbReference>
<evidence type="ECO:0000313" key="2">
    <source>
        <dbReference type="Proteomes" id="UP001219037"/>
    </source>
</evidence>
<dbReference type="EMBL" id="CP121252">
    <property type="protein sequence ID" value="WFP16478.1"/>
    <property type="molecule type" value="Genomic_DNA"/>
</dbReference>
<sequence length="78" mass="8725">MGFVPAALSDDHTGLSRWYRIRWTVLYTVLSIFGPADRQTGIDPRAQLRQERARLTVAGHRDAGTEPSAELLRMVESG</sequence>